<name>A0AAN9BGI2_9CAEN</name>
<gene>
    <name evidence="2" type="ORF">V1264_016753</name>
</gene>
<protein>
    <submittedName>
        <fullName evidence="2">Uncharacterized protein</fullName>
    </submittedName>
</protein>
<sequence>MMSWGKETVVRNLISSETNINGENKFQRRKVKSKEVRGFRGWARFGRYFATNPTVGGWGKAPPPTPPFSSANVYRRESGGVGGFDGSSHFESCEVTPRRKQDGIYFLEKKDTTRKHGCGSSQMGPPQTPSREEELVSTSNTPVESGKQRLYQLASTAPTTELRLKH</sequence>
<accession>A0AAN9BGI2</accession>
<evidence type="ECO:0000313" key="3">
    <source>
        <dbReference type="Proteomes" id="UP001374579"/>
    </source>
</evidence>
<keyword evidence="3" id="KW-1185">Reference proteome</keyword>
<reference evidence="2 3" key="1">
    <citation type="submission" date="2024-02" db="EMBL/GenBank/DDBJ databases">
        <title>Chromosome-scale genome assembly of the rough periwinkle Littorina saxatilis.</title>
        <authorList>
            <person name="De Jode A."/>
            <person name="Faria R."/>
            <person name="Formenti G."/>
            <person name="Sims Y."/>
            <person name="Smith T.P."/>
            <person name="Tracey A."/>
            <person name="Wood J.M.D."/>
            <person name="Zagrodzka Z.B."/>
            <person name="Johannesson K."/>
            <person name="Butlin R.K."/>
            <person name="Leder E.H."/>
        </authorList>
    </citation>
    <scope>NUCLEOTIDE SEQUENCE [LARGE SCALE GENOMIC DNA]</scope>
    <source>
        <strain evidence="2">Snail1</strain>
        <tissue evidence="2">Muscle</tissue>
    </source>
</reference>
<evidence type="ECO:0000313" key="2">
    <source>
        <dbReference type="EMBL" id="KAK7105360.1"/>
    </source>
</evidence>
<feature type="region of interest" description="Disordered" evidence="1">
    <location>
        <begin position="109"/>
        <end position="166"/>
    </location>
</feature>
<dbReference type="Proteomes" id="UP001374579">
    <property type="component" value="Unassembled WGS sequence"/>
</dbReference>
<organism evidence="2 3">
    <name type="scientific">Littorina saxatilis</name>
    <dbReference type="NCBI Taxonomy" id="31220"/>
    <lineage>
        <taxon>Eukaryota</taxon>
        <taxon>Metazoa</taxon>
        <taxon>Spiralia</taxon>
        <taxon>Lophotrochozoa</taxon>
        <taxon>Mollusca</taxon>
        <taxon>Gastropoda</taxon>
        <taxon>Caenogastropoda</taxon>
        <taxon>Littorinimorpha</taxon>
        <taxon>Littorinoidea</taxon>
        <taxon>Littorinidae</taxon>
        <taxon>Littorina</taxon>
    </lineage>
</organism>
<proteinExistence type="predicted"/>
<comment type="caution">
    <text evidence="2">The sequence shown here is derived from an EMBL/GenBank/DDBJ whole genome shotgun (WGS) entry which is preliminary data.</text>
</comment>
<dbReference type="AlphaFoldDB" id="A0AAN9BGI2"/>
<dbReference type="EMBL" id="JBAMIC010000007">
    <property type="protein sequence ID" value="KAK7105360.1"/>
    <property type="molecule type" value="Genomic_DNA"/>
</dbReference>
<evidence type="ECO:0000256" key="1">
    <source>
        <dbReference type="SAM" id="MobiDB-lite"/>
    </source>
</evidence>